<evidence type="ECO:0000313" key="1">
    <source>
        <dbReference type="EMBL" id="KXL54175.1"/>
    </source>
</evidence>
<name>A0A136WIS4_9FIRM</name>
<dbReference type="RefSeq" id="WP_066083735.1">
    <property type="nucleotide sequence ID" value="NZ_LRVM01000001.1"/>
</dbReference>
<dbReference type="OrthoDB" id="3176638at2"/>
<evidence type="ECO:0000313" key="2">
    <source>
        <dbReference type="EMBL" id="KXL54300.1"/>
    </source>
</evidence>
<proteinExistence type="predicted"/>
<dbReference type="EMBL" id="LRVM01000001">
    <property type="protein sequence ID" value="KXL54175.1"/>
    <property type="molecule type" value="Genomic_DNA"/>
</dbReference>
<dbReference type="Gene3D" id="2.60.120.10">
    <property type="entry name" value="Jelly Rolls"/>
    <property type="match status" value="1"/>
</dbReference>
<dbReference type="STRING" id="36847.CLNEO_02760"/>
<protein>
    <recommendedName>
        <fullName evidence="4">Cyclic nucleotide-binding domain-containing protein</fullName>
    </recommendedName>
</protein>
<reference evidence="2 3" key="1">
    <citation type="submission" date="2016-01" db="EMBL/GenBank/DDBJ databases">
        <title>Genome sequence of Clostridium neopropionicum X4, DSM-3847.</title>
        <authorList>
            <person name="Poehlein A."/>
            <person name="Beck M.H."/>
            <person name="Bengelsdorf F.R."/>
            <person name="Daniel R."/>
            <person name="Duerre P."/>
        </authorList>
    </citation>
    <scope>NUCLEOTIDE SEQUENCE [LARGE SCALE GENOMIC DNA]</scope>
    <source>
        <strain evidence="2 3">DSM-3847</strain>
    </source>
</reference>
<evidence type="ECO:0000313" key="3">
    <source>
        <dbReference type="Proteomes" id="UP000070539"/>
    </source>
</evidence>
<dbReference type="InterPro" id="IPR014710">
    <property type="entry name" value="RmlC-like_jellyroll"/>
</dbReference>
<sequence length="121" mass="13424">MKSELALLQKLPLFRGIAPQGLETMLDCFSGEFISLKKGEKLYGEKNRAVCVILGAASGLEIGRIAPMVAKDSPFLATEDSLVLVMESHMLLYPCYGCCFFHAQLLENMREDGIDFQAFNK</sequence>
<dbReference type="AlphaFoldDB" id="A0A136WIS4"/>
<keyword evidence="3" id="KW-1185">Reference proteome</keyword>
<evidence type="ECO:0008006" key="4">
    <source>
        <dbReference type="Google" id="ProtNLM"/>
    </source>
</evidence>
<dbReference type="EMBL" id="LRVM01000001">
    <property type="protein sequence ID" value="KXL54300.1"/>
    <property type="molecule type" value="Genomic_DNA"/>
</dbReference>
<comment type="caution">
    <text evidence="2">The sequence shown here is derived from an EMBL/GenBank/DDBJ whole genome shotgun (WGS) entry which is preliminary data.</text>
</comment>
<organism evidence="2 3">
    <name type="scientific">Anaerotignum neopropionicum</name>
    <dbReference type="NCBI Taxonomy" id="36847"/>
    <lineage>
        <taxon>Bacteria</taxon>
        <taxon>Bacillati</taxon>
        <taxon>Bacillota</taxon>
        <taxon>Clostridia</taxon>
        <taxon>Lachnospirales</taxon>
        <taxon>Anaerotignaceae</taxon>
        <taxon>Anaerotignum</taxon>
    </lineage>
</organism>
<dbReference type="Proteomes" id="UP000070539">
    <property type="component" value="Unassembled WGS sequence"/>
</dbReference>
<gene>
    <name evidence="1" type="ORF">CLNEO_02760</name>
    <name evidence="2" type="ORF">CLNEO_04050</name>
</gene>
<accession>A0A136WIS4</accession>